<sequence length="664" mass="71671">MTKPTFLIVGVCAGPGNFELLSAFLAGLPASGPLAVVVALCDGALAGNEFCTSLAMVAGRPVEQAVDGAEIHPGRILVGPEGSALLLRNGRLHVDASGNGDVRHVLDGFFLSLADAQRDNAAAVVLSLGSNDGVEGLRQVRNSGGLTFAAADGAVINGPIAPDLAEFLLPAREIGARLGALIEERSRSRAGPAPTPGAARSPAGLAERQILDRHAPPYAVLRTDGHVVCLSKTAARFLEVSWNETSGRIFDMIQPAQEPSLTTLLQESAQEQAPRLFHGRLERGESVLLRIEPLSGEIPEPLLLVLFERAGILPVASAAVAETADEDLRRRFQFIARKYEIAQEELEVTKRMLERSHGDLRNLCDSVGLNVLFLGRNLTLRGFTPTAAATFNLRPGDVGRPYAELSGTPDYPEFEPQAQEVLRSGEMRERQLDRDENGLHHLVRLNPYRDFEGEIQGVVLTFIDVTRMAEAEEQQAAMIAELNHRVKNMLTVALGVVKSTLAHSGSIAEIRKVLFPRLRNLAGSYTLLSQSDWSAVSLRDILAMQRSSYEGERFAISGPVIRLDQEQALAISMILHELATNAVKYGALSVPEGKITISWSEEAGELTLLWIERDGPPPAAEVKGSGFGFTMIKGQAELQLGGTAESEFDEAGLSFRLKFPLNFP</sequence>
<dbReference type="Gene3D" id="3.30.450.20">
    <property type="entry name" value="PAS domain"/>
    <property type="match status" value="1"/>
</dbReference>
<evidence type="ECO:0000256" key="2">
    <source>
        <dbReference type="ARBA" id="ARBA00012438"/>
    </source>
</evidence>
<dbReference type="GO" id="GO:0004673">
    <property type="term" value="F:protein histidine kinase activity"/>
    <property type="evidence" value="ECO:0007669"/>
    <property type="project" value="UniProtKB-EC"/>
</dbReference>
<dbReference type="RefSeq" id="WP_076648919.1">
    <property type="nucleotide sequence ID" value="NZ_FTPS01000001.1"/>
</dbReference>
<dbReference type="OrthoDB" id="9816309at2"/>
<dbReference type="PROSITE" id="PS50113">
    <property type="entry name" value="PAC"/>
    <property type="match status" value="1"/>
</dbReference>
<dbReference type="InterPro" id="IPR035909">
    <property type="entry name" value="CheB_C"/>
</dbReference>
<comment type="caution">
    <text evidence="9">Lacks conserved residue(s) required for the propagation of feature annotation.</text>
</comment>
<evidence type="ECO:0000313" key="12">
    <source>
        <dbReference type="EMBL" id="SIT80809.1"/>
    </source>
</evidence>
<dbReference type="Gene3D" id="3.40.50.180">
    <property type="entry name" value="Methylesterase CheB, C-terminal domain"/>
    <property type="match status" value="1"/>
</dbReference>
<accession>A0A1R3WTA5</accession>
<dbReference type="Proteomes" id="UP000192455">
    <property type="component" value="Unassembled WGS sequence"/>
</dbReference>
<evidence type="ECO:0000256" key="7">
    <source>
        <dbReference type="ARBA" id="ARBA00022777"/>
    </source>
</evidence>
<dbReference type="GO" id="GO:0006935">
    <property type="term" value="P:chemotaxis"/>
    <property type="evidence" value="ECO:0007669"/>
    <property type="project" value="InterPro"/>
</dbReference>
<keyword evidence="7" id="KW-0418">Kinase</keyword>
<evidence type="ECO:0000256" key="8">
    <source>
        <dbReference type="ARBA" id="ARBA00022840"/>
    </source>
</evidence>
<dbReference type="Pfam" id="PF13596">
    <property type="entry name" value="PAS_10"/>
    <property type="match status" value="1"/>
</dbReference>
<keyword evidence="8" id="KW-0067">ATP-binding</keyword>
<dbReference type="GO" id="GO:0000156">
    <property type="term" value="F:phosphorelay response regulator activity"/>
    <property type="evidence" value="ECO:0007669"/>
    <property type="project" value="InterPro"/>
</dbReference>
<dbReference type="GO" id="GO:0005524">
    <property type="term" value="F:ATP binding"/>
    <property type="evidence" value="ECO:0007669"/>
    <property type="project" value="UniProtKB-KW"/>
</dbReference>
<gene>
    <name evidence="12" type="ORF">SAMN05421849_1376</name>
</gene>
<dbReference type="SUPFAM" id="SSF55785">
    <property type="entry name" value="PYP-like sensor domain (PAS domain)"/>
    <property type="match status" value="1"/>
</dbReference>
<dbReference type="Pfam" id="PF07536">
    <property type="entry name" value="HWE_HK"/>
    <property type="match status" value="1"/>
</dbReference>
<dbReference type="InterPro" id="IPR035965">
    <property type="entry name" value="PAS-like_dom_sf"/>
</dbReference>
<keyword evidence="4" id="KW-0808">Transferase</keyword>
<evidence type="ECO:0000259" key="10">
    <source>
        <dbReference type="PROSITE" id="PS50113"/>
    </source>
</evidence>
<dbReference type="AlphaFoldDB" id="A0A1R3WTA5"/>
<evidence type="ECO:0000256" key="5">
    <source>
        <dbReference type="ARBA" id="ARBA00022737"/>
    </source>
</evidence>
<dbReference type="InterPro" id="IPR011102">
    <property type="entry name" value="Sig_transdc_His_kinase_HWE"/>
</dbReference>
<feature type="domain" description="CheB-type methylesterase" evidence="11">
    <location>
        <begin position="2"/>
        <end position="156"/>
    </location>
</feature>
<reference evidence="12 13" key="1">
    <citation type="submission" date="2017-01" db="EMBL/GenBank/DDBJ databases">
        <authorList>
            <person name="Mah S.A."/>
            <person name="Swanson W.J."/>
            <person name="Moy G.W."/>
            <person name="Vacquier V.D."/>
        </authorList>
    </citation>
    <scope>NUCLEOTIDE SEQUENCE [LARGE SCALE GENOMIC DNA]</scope>
    <source>
        <strain evidence="12 13">DSM 21219</strain>
    </source>
</reference>
<dbReference type="PANTHER" id="PTHR41523">
    <property type="entry name" value="TWO-COMPONENT SYSTEM SENSOR PROTEIN"/>
    <property type="match status" value="1"/>
</dbReference>
<keyword evidence="3" id="KW-0597">Phosphoprotein</keyword>
<evidence type="ECO:0000256" key="3">
    <source>
        <dbReference type="ARBA" id="ARBA00022553"/>
    </source>
</evidence>
<evidence type="ECO:0000256" key="9">
    <source>
        <dbReference type="PROSITE-ProRule" id="PRU00050"/>
    </source>
</evidence>
<evidence type="ECO:0000256" key="1">
    <source>
        <dbReference type="ARBA" id="ARBA00000085"/>
    </source>
</evidence>
<dbReference type="SUPFAM" id="SSF55874">
    <property type="entry name" value="ATPase domain of HSP90 chaperone/DNA topoisomerase II/histidine kinase"/>
    <property type="match status" value="1"/>
</dbReference>
<dbReference type="InterPro" id="IPR036890">
    <property type="entry name" value="HATPase_C_sf"/>
</dbReference>
<keyword evidence="6" id="KW-0547">Nucleotide-binding</keyword>
<evidence type="ECO:0000313" key="13">
    <source>
        <dbReference type="Proteomes" id="UP000192455"/>
    </source>
</evidence>
<proteinExistence type="predicted"/>
<organism evidence="12 13">
    <name type="scientific">Pontibaca methylaminivorans</name>
    <dbReference type="NCBI Taxonomy" id="515897"/>
    <lineage>
        <taxon>Bacteria</taxon>
        <taxon>Pseudomonadati</taxon>
        <taxon>Pseudomonadota</taxon>
        <taxon>Alphaproteobacteria</taxon>
        <taxon>Rhodobacterales</taxon>
        <taxon>Roseobacteraceae</taxon>
        <taxon>Pontibaca</taxon>
    </lineage>
</organism>
<evidence type="ECO:0000256" key="6">
    <source>
        <dbReference type="ARBA" id="ARBA00022741"/>
    </source>
</evidence>
<dbReference type="Gene3D" id="3.30.565.10">
    <property type="entry name" value="Histidine kinase-like ATPase, C-terminal domain"/>
    <property type="match status" value="1"/>
</dbReference>
<dbReference type="InterPro" id="IPR000673">
    <property type="entry name" value="Sig_transdc_resp-reg_Me-estase"/>
</dbReference>
<dbReference type="SMART" id="SM00911">
    <property type="entry name" value="HWE_HK"/>
    <property type="match status" value="1"/>
</dbReference>
<dbReference type="EMBL" id="FTPS01000001">
    <property type="protein sequence ID" value="SIT80809.1"/>
    <property type="molecule type" value="Genomic_DNA"/>
</dbReference>
<keyword evidence="5" id="KW-0677">Repeat</keyword>
<feature type="domain" description="PAC" evidence="10">
    <location>
        <begin position="423"/>
        <end position="477"/>
    </location>
</feature>
<dbReference type="PANTHER" id="PTHR41523:SF7">
    <property type="entry name" value="HISTIDINE KINASE"/>
    <property type="match status" value="1"/>
</dbReference>
<dbReference type="SUPFAM" id="SSF52738">
    <property type="entry name" value="Methylesterase CheB, C-terminal domain"/>
    <property type="match status" value="1"/>
</dbReference>
<name>A0A1R3WTA5_9RHOB</name>
<dbReference type="STRING" id="515897.SAMN05421849_1376"/>
<evidence type="ECO:0000256" key="4">
    <source>
        <dbReference type="ARBA" id="ARBA00022679"/>
    </source>
</evidence>
<protein>
    <recommendedName>
        <fullName evidence="2">histidine kinase</fullName>
        <ecNumber evidence="2">2.7.13.3</ecNumber>
    </recommendedName>
</protein>
<comment type="catalytic activity">
    <reaction evidence="1">
        <text>ATP + protein L-histidine = ADP + protein N-phospho-L-histidine.</text>
        <dbReference type="EC" id="2.7.13.3"/>
    </reaction>
</comment>
<dbReference type="Pfam" id="PF01339">
    <property type="entry name" value="CheB_methylest"/>
    <property type="match status" value="1"/>
</dbReference>
<dbReference type="EC" id="2.7.13.3" evidence="2"/>
<dbReference type="InterPro" id="IPR000700">
    <property type="entry name" value="PAS-assoc_C"/>
</dbReference>
<dbReference type="GO" id="GO:0005737">
    <property type="term" value="C:cytoplasm"/>
    <property type="evidence" value="ECO:0007669"/>
    <property type="project" value="InterPro"/>
</dbReference>
<keyword evidence="13" id="KW-1185">Reference proteome</keyword>
<evidence type="ECO:0000259" key="11">
    <source>
        <dbReference type="PROSITE" id="PS50122"/>
    </source>
</evidence>
<dbReference type="GO" id="GO:0008984">
    <property type="term" value="F:protein-glutamate methylesterase activity"/>
    <property type="evidence" value="ECO:0007669"/>
    <property type="project" value="InterPro"/>
</dbReference>
<dbReference type="PROSITE" id="PS50122">
    <property type="entry name" value="CHEB"/>
    <property type="match status" value="1"/>
</dbReference>